<evidence type="ECO:0000256" key="1">
    <source>
        <dbReference type="ARBA" id="ARBA00022630"/>
    </source>
</evidence>
<dbReference type="OrthoDB" id="9805976at2"/>
<feature type="domain" description="NADPH-dependent FMN reductase-like" evidence="3">
    <location>
        <begin position="23"/>
        <end position="103"/>
    </location>
</feature>
<dbReference type="PANTHER" id="PTHR43278">
    <property type="entry name" value="NAD(P)H-DEPENDENT FMN-CONTAINING OXIDOREDUCTASE YWQN-RELATED"/>
    <property type="match status" value="1"/>
</dbReference>
<dbReference type="PANTHER" id="PTHR43278:SF2">
    <property type="entry name" value="IRON-SULFUR FLAVOPROTEIN"/>
    <property type="match status" value="1"/>
</dbReference>
<dbReference type="InterPro" id="IPR029039">
    <property type="entry name" value="Flavoprotein-like_sf"/>
</dbReference>
<dbReference type="Pfam" id="PF03358">
    <property type="entry name" value="FMN_red"/>
    <property type="match status" value="1"/>
</dbReference>
<evidence type="ECO:0000259" key="3">
    <source>
        <dbReference type="Pfam" id="PF03358"/>
    </source>
</evidence>
<evidence type="ECO:0000313" key="5">
    <source>
        <dbReference type="Proteomes" id="UP000199568"/>
    </source>
</evidence>
<gene>
    <name evidence="4" type="ORF">SAMN05660297_02112</name>
</gene>
<sequence>MKRITIINGMSDNSYLTLEHELEVILNKNKANIEFECFDLRNMDINYCCGCWSCWVKTPGRCIQEDEMPRLLKSMINSHLTVFVSPVHMGFVSANIKKVNDKMIPLLHPYIGIFNGECHHIKRYDQYPKLGLILVDRISYGKDSYDMITSIYQRLAINMKTELAFSILSDGNMEEVDYAISHL</sequence>
<dbReference type="InterPro" id="IPR051796">
    <property type="entry name" value="ISF_SsuE-like"/>
</dbReference>
<dbReference type="Gene3D" id="3.40.50.360">
    <property type="match status" value="1"/>
</dbReference>
<dbReference type="GO" id="GO:0016491">
    <property type="term" value="F:oxidoreductase activity"/>
    <property type="evidence" value="ECO:0007669"/>
    <property type="project" value="InterPro"/>
</dbReference>
<protein>
    <submittedName>
        <fullName evidence="4">NADPH-dependent FMN reductase</fullName>
    </submittedName>
</protein>
<proteinExistence type="predicted"/>
<reference evidence="4 5" key="1">
    <citation type="submission" date="2016-10" db="EMBL/GenBank/DDBJ databases">
        <authorList>
            <person name="de Groot N.N."/>
        </authorList>
    </citation>
    <scope>NUCLEOTIDE SEQUENCE [LARGE SCALE GENOMIC DNA]</scope>
    <source>
        <strain evidence="4 5">DSM 18979</strain>
    </source>
</reference>
<dbReference type="RefSeq" id="WP_090443434.1">
    <property type="nucleotide sequence ID" value="NZ_FOHU01000008.1"/>
</dbReference>
<name>A0A1I0DPD1_9FIRM</name>
<keyword evidence="1" id="KW-0285">Flavoprotein</keyword>
<dbReference type="AlphaFoldDB" id="A0A1I0DPD1"/>
<dbReference type="EMBL" id="FOHU01000008">
    <property type="protein sequence ID" value="SET34406.1"/>
    <property type="molecule type" value="Genomic_DNA"/>
</dbReference>
<keyword evidence="5" id="KW-1185">Reference proteome</keyword>
<evidence type="ECO:0000313" key="4">
    <source>
        <dbReference type="EMBL" id="SET34406.1"/>
    </source>
</evidence>
<evidence type="ECO:0000256" key="2">
    <source>
        <dbReference type="ARBA" id="ARBA00022643"/>
    </source>
</evidence>
<keyword evidence="2" id="KW-0288">FMN</keyword>
<dbReference type="SUPFAM" id="SSF52218">
    <property type="entry name" value="Flavoproteins"/>
    <property type="match status" value="1"/>
</dbReference>
<dbReference type="InterPro" id="IPR005025">
    <property type="entry name" value="FMN_Rdtase-like_dom"/>
</dbReference>
<organism evidence="4 5">
    <name type="scientific">Natronincola peptidivorans</name>
    <dbReference type="NCBI Taxonomy" id="426128"/>
    <lineage>
        <taxon>Bacteria</taxon>
        <taxon>Bacillati</taxon>
        <taxon>Bacillota</taxon>
        <taxon>Clostridia</taxon>
        <taxon>Peptostreptococcales</taxon>
        <taxon>Natronincolaceae</taxon>
        <taxon>Natronincola</taxon>
    </lineage>
</organism>
<dbReference type="STRING" id="426128.SAMN05660297_02112"/>
<dbReference type="Proteomes" id="UP000199568">
    <property type="component" value="Unassembled WGS sequence"/>
</dbReference>
<accession>A0A1I0DPD1</accession>